<keyword evidence="9 14" id="KW-0326">Glycosidase</keyword>
<dbReference type="Gene3D" id="3.20.20.80">
    <property type="entry name" value="Glycosidases"/>
    <property type="match status" value="1"/>
</dbReference>
<dbReference type="CDD" id="cd02853">
    <property type="entry name" value="E_set_MTHase_like_N"/>
    <property type="match status" value="1"/>
</dbReference>
<dbReference type="InterPro" id="IPR006047">
    <property type="entry name" value="GH13_cat_dom"/>
</dbReference>
<evidence type="ECO:0000256" key="11">
    <source>
        <dbReference type="ARBA" id="ARBA00033284"/>
    </source>
</evidence>
<evidence type="ECO:0000256" key="15">
    <source>
        <dbReference type="SAM" id="MobiDB-lite"/>
    </source>
</evidence>
<dbReference type="EC" id="3.2.1.141" evidence="4 13"/>
<dbReference type="Proteomes" id="UP001597302">
    <property type="component" value="Unassembled WGS sequence"/>
</dbReference>
<dbReference type="SUPFAM" id="SSF51445">
    <property type="entry name" value="(Trans)glycosidases"/>
    <property type="match status" value="1"/>
</dbReference>
<dbReference type="Pfam" id="PF00128">
    <property type="entry name" value="Alpha-amylase"/>
    <property type="match status" value="1"/>
</dbReference>
<evidence type="ECO:0000256" key="1">
    <source>
        <dbReference type="ARBA" id="ARBA00004496"/>
    </source>
</evidence>
<evidence type="ECO:0000259" key="16">
    <source>
        <dbReference type="SMART" id="SM00642"/>
    </source>
</evidence>
<accession>A0ABW4DTX2</accession>
<keyword evidence="6" id="KW-0963">Cytoplasm</keyword>
<organism evidence="17 18">
    <name type="scientific">Paracoccus nototheniae</name>
    <dbReference type="NCBI Taxonomy" id="2489002"/>
    <lineage>
        <taxon>Bacteria</taxon>
        <taxon>Pseudomonadati</taxon>
        <taxon>Pseudomonadota</taxon>
        <taxon>Alphaproteobacteria</taxon>
        <taxon>Rhodobacterales</taxon>
        <taxon>Paracoccaceae</taxon>
        <taxon>Paracoccus</taxon>
    </lineage>
</organism>
<dbReference type="InterPro" id="IPR012768">
    <property type="entry name" value="Trehalose_TreZ"/>
</dbReference>
<evidence type="ECO:0000256" key="6">
    <source>
        <dbReference type="ARBA" id="ARBA00022490"/>
    </source>
</evidence>
<dbReference type="PIRSF" id="PIRSF006337">
    <property type="entry name" value="Trehalose_TreZ"/>
    <property type="match status" value="1"/>
</dbReference>
<evidence type="ECO:0000313" key="18">
    <source>
        <dbReference type="Proteomes" id="UP001597302"/>
    </source>
</evidence>
<dbReference type="SMART" id="SM00642">
    <property type="entry name" value="Aamy"/>
    <property type="match status" value="1"/>
</dbReference>
<evidence type="ECO:0000256" key="7">
    <source>
        <dbReference type="ARBA" id="ARBA00022801"/>
    </source>
</evidence>
<dbReference type="EMBL" id="JBHTOQ010000018">
    <property type="protein sequence ID" value="MFD1481207.1"/>
    <property type="molecule type" value="Genomic_DNA"/>
</dbReference>
<reference evidence="18" key="1">
    <citation type="journal article" date="2019" name="Int. J. Syst. Evol. Microbiol.">
        <title>The Global Catalogue of Microorganisms (GCM) 10K type strain sequencing project: providing services to taxonomists for standard genome sequencing and annotation.</title>
        <authorList>
            <consortium name="The Broad Institute Genomics Platform"/>
            <consortium name="The Broad Institute Genome Sequencing Center for Infectious Disease"/>
            <person name="Wu L."/>
            <person name="Ma J."/>
        </authorList>
    </citation>
    <scope>NUCLEOTIDE SEQUENCE [LARGE SCALE GENOMIC DNA]</scope>
    <source>
        <strain evidence="18">CCM 8875</strain>
    </source>
</reference>
<comment type="pathway">
    <text evidence="2 14">Glycan biosynthesis; trehalose biosynthesis.</text>
</comment>
<name>A0ABW4DTX2_9RHOB</name>
<dbReference type="InterPro" id="IPR017853">
    <property type="entry name" value="GH"/>
</dbReference>
<evidence type="ECO:0000256" key="8">
    <source>
        <dbReference type="ARBA" id="ARBA00023277"/>
    </source>
</evidence>
<evidence type="ECO:0000256" key="4">
    <source>
        <dbReference type="ARBA" id="ARBA00012268"/>
    </source>
</evidence>
<comment type="caution">
    <text evidence="17">The sequence shown here is derived from an EMBL/GenBank/DDBJ whole genome shotgun (WGS) entry which is preliminary data.</text>
</comment>
<sequence>MTRSSFWGPLKRDEGWTFRLWAPRADQVDLLIEGRDLPMQAGADGLWSLDHAATPGATYLFRVDGQVMPDPASRLQAGGVSDASVLIDPPKARDWPGRDWAEAVIYELHVGTFTPEGTFAAAETRLAQLAGLGFTAIQLMPVGQFPGDRGWGYDGVLPFAPQPAYGSPGDLRRLVDAAHRQGLMVILDLVMNHFGPEGAWLHHAAPDFFNPDRQTPWGAAIDFSRPQVRDYWTSCALHWLQVYGMDGLRLDAVHQIAGPGADEFMTGLASRVGLLSPRRHLITEDERNIPDLRQAGYDASWNDDFHHAIHVALTGESDSYYAPFAVDPVGDLALALQRGHVEEGQPRPPRDEPRGAPCGHLPPTAFVNSTQTHDQVGNRAQGDRLLTLADPKAVEVVYALLLVAPFIPMVFMGEEQGETAPFQFFADFTGDLAEAVRKGRAAEFAGIAALGDAVPDPLSPDTMARSRLAWANDDRARGWMDLTRRALAFRAAHVVPLLKSGQPTTTVTRDGPGLIRAEWRFPAGGLSLSLALGQTDPAPLADAGFAAGTPDTDYSLTVLALPSARSGTEPFTTVKDPA</sequence>
<dbReference type="CDD" id="cd11325">
    <property type="entry name" value="AmyAc_GTHase"/>
    <property type="match status" value="1"/>
</dbReference>
<evidence type="ECO:0000313" key="17">
    <source>
        <dbReference type="EMBL" id="MFD1481207.1"/>
    </source>
</evidence>
<dbReference type="PANTHER" id="PTHR43651:SF11">
    <property type="entry name" value="MALTO-OLIGOSYLTREHALOSE TREHALOHYDROLASE"/>
    <property type="match status" value="1"/>
</dbReference>
<evidence type="ECO:0000256" key="12">
    <source>
        <dbReference type="ARBA" id="ARBA00034013"/>
    </source>
</evidence>
<evidence type="ECO:0000256" key="13">
    <source>
        <dbReference type="NCBIfam" id="TIGR02402"/>
    </source>
</evidence>
<dbReference type="Gene3D" id="2.60.40.10">
    <property type="entry name" value="Immunoglobulins"/>
    <property type="match status" value="1"/>
</dbReference>
<dbReference type="GO" id="GO:0033942">
    <property type="term" value="F:4-alpha-D-(1-&gt;4)-alpha-D-glucanotrehalose trehalohydrolase activity"/>
    <property type="evidence" value="ECO:0007669"/>
    <property type="project" value="UniProtKB-EC"/>
</dbReference>
<evidence type="ECO:0000256" key="2">
    <source>
        <dbReference type="ARBA" id="ARBA00005199"/>
    </source>
</evidence>
<evidence type="ECO:0000256" key="3">
    <source>
        <dbReference type="ARBA" id="ARBA00008061"/>
    </source>
</evidence>
<dbReference type="InterPro" id="IPR044901">
    <property type="entry name" value="Trehalose_TreZ_E-set_sf"/>
</dbReference>
<comment type="subcellular location">
    <subcellularLocation>
        <location evidence="1">Cytoplasm</location>
    </subcellularLocation>
</comment>
<comment type="similarity">
    <text evidence="3 14">Belongs to the glycosyl hydrolase 13 family.</text>
</comment>
<dbReference type="NCBIfam" id="TIGR02402">
    <property type="entry name" value="trehalose_TreZ"/>
    <property type="match status" value="1"/>
</dbReference>
<comment type="catalytic activity">
    <reaction evidence="12 14">
        <text>hydrolysis of (1-&gt;4)-alpha-D-glucosidic linkage in 4-alpha-D-[(1-&gt;4)-alpha-D-glucanosyl]n trehalose to yield trehalose and (1-&gt;4)-alpha-D-glucan.</text>
        <dbReference type="EC" id="3.2.1.141"/>
    </reaction>
</comment>
<feature type="domain" description="Glycosyl hydrolase family 13 catalytic" evidence="16">
    <location>
        <begin position="107"/>
        <end position="490"/>
    </location>
</feature>
<dbReference type="SUPFAM" id="SSF81296">
    <property type="entry name" value="E set domains"/>
    <property type="match status" value="1"/>
</dbReference>
<dbReference type="InterPro" id="IPR013783">
    <property type="entry name" value="Ig-like_fold"/>
</dbReference>
<proteinExistence type="inferred from homology"/>
<keyword evidence="7 14" id="KW-0378">Hydrolase</keyword>
<feature type="region of interest" description="Disordered" evidence="15">
    <location>
        <begin position="341"/>
        <end position="365"/>
    </location>
</feature>
<dbReference type="Gene3D" id="1.10.10.760">
    <property type="entry name" value="E-set domains of sugar-utilizing enzymes"/>
    <property type="match status" value="1"/>
</dbReference>
<dbReference type="RefSeq" id="WP_131576222.1">
    <property type="nucleotide sequence ID" value="NZ_CBCSAJ010000002.1"/>
</dbReference>
<dbReference type="PANTHER" id="PTHR43651">
    <property type="entry name" value="1,4-ALPHA-GLUCAN-BRANCHING ENZYME"/>
    <property type="match status" value="1"/>
</dbReference>
<dbReference type="InterPro" id="IPR014756">
    <property type="entry name" value="Ig_E-set"/>
</dbReference>
<keyword evidence="18" id="KW-1185">Reference proteome</keyword>
<protein>
    <recommendedName>
        <fullName evidence="5 13">Malto-oligosyltrehalose trehalohydrolase</fullName>
        <shortName evidence="14">MTHase</shortName>
        <ecNumber evidence="4 13">3.2.1.141</ecNumber>
    </recommendedName>
    <alternativeName>
        <fullName evidence="11 14">4-alpha-D-((1-&gt;4)-alpha-D-glucano)trehalose trehalohydrolase</fullName>
    </alternativeName>
    <alternativeName>
        <fullName evidence="10 14">Maltooligosyl trehalose trehalohydrolase</fullName>
    </alternativeName>
</protein>
<evidence type="ECO:0000256" key="10">
    <source>
        <dbReference type="ARBA" id="ARBA00032057"/>
    </source>
</evidence>
<evidence type="ECO:0000256" key="5">
    <source>
        <dbReference type="ARBA" id="ARBA00015938"/>
    </source>
</evidence>
<evidence type="ECO:0000256" key="14">
    <source>
        <dbReference type="PIRNR" id="PIRNR006337"/>
    </source>
</evidence>
<keyword evidence="8" id="KW-0119">Carbohydrate metabolism</keyword>
<feature type="compositionally biased region" description="Basic and acidic residues" evidence="15">
    <location>
        <begin position="341"/>
        <end position="354"/>
    </location>
</feature>
<gene>
    <name evidence="17" type="primary">treZ</name>
    <name evidence="17" type="ORF">ACFQ5P_07865</name>
</gene>
<evidence type="ECO:0000256" key="9">
    <source>
        <dbReference type="ARBA" id="ARBA00023295"/>
    </source>
</evidence>